<evidence type="ECO:0000256" key="1">
    <source>
        <dbReference type="SAM" id="SignalP"/>
    </source>
</evidence>
<dbReference type="GO" id="GO:0004714">
    <property type="term" value="F:transmembrane receptor protein tyrosine kinase activity"/>
    <property type="evidence" value="ECO:0007669"/>
    <property type="project" value="TreeGrafter"/>
</dbReference>
<dbReference type="PROSITE" id="PS51257">
    <property type="entry name" value="PROKAR_LIPOPROTEIN"/>
    <property type="match status" value="1"/>
</dbReference>
<keyword evidence="3" id="KW-0808">Transferase</keyword>
<evidence type="ECO:0000313" key="4">
    <source>
        <dbReference type="Proteomes" id="UP000230750"/>
    </source>
</evidence>
<proteinExistence type="predicted"/>
<dbReference type="Proteomes" id="UP000230750">
    <property type="component" value="Unassembled WGS sequence"/>
</dbReference>
<comment type="caution">
    <text evidence="3">The sequence shown here is derived from an EMBL/GenBank/DDBJ whole genome shotgun (WGS) entry which is preliminary data.</text>
</comment>
<dbReference type="OrthoDB" id="28230at2759"/>
<dbReference type="GO" id="GO:0005886">
    <property type="term" value="C:plasma membrane"/>
    <property type="evidence" value="ECO:0007669"/>
    <property type="project" value="TreeGrafter"/>
</dbReference>
<dbReference type="GO" id="GO:0043235">
    <property type="term" value="C:receptor complex"/>
    <property type="evidence" value="ECO:0007669"/>
    <property type="project" value="TreeGrafter"/>
</dbReference>
<keyword evidence="3" id="KW-0418">Kinase</keyword>
<dbReference type="PROSITE" id="PS50011">
    <property type="entry name" value="PROTEIN_KINASE_DOM"/>
    <property type="match status" value="1"/>
</dbReference>
<evidence type="ECO:0000313" key="3">
    <source>
        <dbReference type="EMBL" id="PIK47538.1"/>
    </source>
</evidence>
<dbReference type="STRING" id="307972.A0A2G8KHR8"/>
<dbReference type="GO" id="GO:0007169">
    <property type="term" value="P:cell surface receptor protein tyrosine kinase signaling pathway"/>
    <property type="evidence" value="ECO:0007669"/>
    <property type="project" value="TreeGrafter"/>
</dbReference>
<accession>A0A2G8KHR8</accession>
<reference evidence="3 4" key="1">
    <citation type="journal article" date="2017" name="PLoS Biol.">
        <title>The sea cucumber genome provides insights into morphological evolution and visceral regeneration.</title>
        <authorList>
            <person name="Zhang X."/>
            <person name="Sun L."/>
            <person name="Yuan J."/>
            <person name="Sun Y."/>
            <person name="Gao Y."/>
            <person name="Zhang L."/>
            <person name="Li S."/>
            <person name="Dai H."/>
            <person name="Hamel J.F."/>
            <person name="Liu C."/>
            <person name="Yu Y."/>
            <person name="Liu S."/>
            <person name="Lin W."/>
            <person name="Guo K."/>
            <person name="Jin S."/>
            <person name="Xu P."/>
            <person name="Storey K.B."/>
            <person name="Huan P."/>
            <person name="Zhang T."/>
            <person name="Zhou Y."/>
            <person name="Zhang J."/>
            <person name="Lin C."/>
            <person name="Li X."/>
            <person name="Xing L."/>
            <person name="Huo D."/>
            <person name="Sun M."/>
            <person name="Wang L."/>
            <person name="Mercier A."/>
            <person name="Li F."/>
            <person name="Yang H."/>
            <person name="Xiang J."/>
        </authorList>
    </citation>
    <scope>NUCLEOTIDE SEQUENCE [LARGE SCALE GENOMIC DNA]</scope>
    <source>
        <strain evidence="3">Shaxun</strain>
        <tissue evidence="3">Muscle</tissue>
    </source>
</reference>
<gene>
    <name evidence="3" type="ORF">BSL78_15590</name>
</gene>
<dbReference type="InterPro" id="IPR011009">
    <property type="entry name" value="Kinase-like_dom_sf"/>
</dbReference>
<dbReference type="PANTHER" id="PTHR24416">
    <property type="entry name" value="TYROSINE-PROTEIN KINASE RECEPTOR"/>
    <property type="match status" value="1"/>
</dbReference>
<keyword evidence="3" id="KW-0675">Receptor</keyword>
<dbReference type="InterPro" id="IPR000719">
    <property type="entry name" value="Prot_kinase_dom"/>
</dbReference>
<organism evidence="3 4">
    <name type="scientific">Stichopus japonicus</name>
    <name type="common">Sea cucumber</name>
    <dbReference type="NCBI Taxonomy" id="307972"/>
    <lineage>
        <taxon>Eukaryota</taxon>
        <taxon>Metazoa</taxon>
        <taxon>Echinodermata</taxon>
        <taxon>Eleutherozoa</taxon>
        <taxon>Echinozoa</taxon>
        <taxon>Holothuroidea</taxon>
        <taxon>Aspidochirotacea</taxon>
        <taxon>Aspidochirotida</taxon>
        <taxon>Stichopodidae</taxon>
        <taxon>Apostichopus</taxon>
    </lineage>
</organism>
<dbReference type="Pfam" id="PF07714">
    <property type="entry name" value="PK_Tyr_Ser-Thr"/>
    <property type="match status" value="1"/>
</dbReference>
<dbReference type="InterPro" id="IPR050122">
    <property type="entry name" value="RTK"/>
</dbReference>
<dbReference type="EMBL" id="MRZV01000575">
    <property type="protein sequence ID" value="PIK47538.1"/>
    <property type="molecule type" value="Genomic_DNA"/>
</dbReference>
<dbReference type="SUPFAM" id="SSF56112">
    <property type="entry name" value="Protein kinase-like (PK-like)"/>
    <property type="match status" value="1"/>
</dbReference>
<dbReference type="Gene3D" id="1.10.510.10">
    <property type="entry name" value="Transferase(Phosphotransferase) domain 1"/>
    <property type="match status" value="1"/>
</dbReference>
<dbReference type="InterPro" id="IPR001245">
    <property type="entry name" value="Ser-Thr/Tyr_kinase_cat_dom"/>
</dbReference>
<feature type="domain" description="Protein kinase" evidence="2">
    <location>
        <begin position="33"/>
        <end position="326"/>
    </location>
</feature>
<keyword evidence="1" id="KW-0732">Signal</keyword>
<dbReference type="PRINTS" id="PR00109">
    <property type="entry name" value="TYRKINASE"/>
</dbReference>
<dbReference type="PANTHER" id="PTHR24416:SF600">
    <property type="entry name" value="PDGF- AND VEGF-RECEPTOR RELATED, ISOFORM J"/>
    <property type="match status" value="1"/>
</dbReference>
<name>A0A2G8KHR8_STIJA</name>
<evidence type="ECO:0000259" key="2">
    <source>
        <dbReference type="PROSITE" id="PS50011"/>
    </source>
</evidence>
<dbReference type="GO" id="GO:0005524">
    <property type="term" value="F:ATP binding"/>
    <property type="evidence" value="ECO:0007669"/>
    <property type="project" value="InterPro"/>
</dbReference>
<keyword evidence="4" id="KW-1185">Reference proteome</keyword>
<feature type="chain" id="PRO_5013943315" evidence="1">
    <location>
        <begin position="25"/>
        <end position="426"/>
    </location>
</feature>
<feature type="signal peptide" evidence="1">
    <location>
        <begin position="1"/>
        <end position="24"/>
    </location>
</feature>
<dbReference type="AlphaFoldDB" id="A0A2G8KHR8"/>
<sequence>MDKVLTNLLIALVVVLIIVIGVMAFACKDCCKRRESITIGYQAVGGIEENDDISIISRDDFVLLTETSCTSLVSRWIGLLHSGENERMPILVSYASAQAKPHQQLIWRNFVGLLLELPEHRNVLKSLGICYDDDLIYVVHPYKDIITLRSYLKREVRCIVSTNTRFTSLLTAAYDVVSGLEFLNANKCCHPGLCVVRILVDVYDTCKLYDFCKQEDAIDTLEQFNLNEDSDVRTSLPPESIFLGEYTSASDVWSIGVTLWEIFSYGVAAYPNVSLSEYEKRLRENERLQKPVGLPDELYEVVESCWTQTSSRRPTITSLVEKLRTVSSRILKQINDGRITINDHIPSDDTVTTQDFLYEIDIDDTTYHYRKTDGSVGSDANIYLKRAPTINQLTRYVSNHLQLPINTSLTFTQISITKDSFIQPRG</sequence>
<protein>
    <submittedName>
        <fullName evidence="3">Ibroblast growth factor receptor 1 (Fms-related tyrosine kinase 2, Pfeiffer syndrome)</fullName>
    </submittedName>
</protein>